<feature type="transmembrane region" description="Helical" evidence="1">
    <location>
        <begin position="15"/>
        <end position="33"/>
    </location>
</feature>
<dbReference type="InterPro" id="IPR018625">
    <property type="entry name" value="Pet100"/>
</dbReference>
<proteinExistence type="predicted"/>
<gene>
    <name evidence="2" type="ORF">HK097_006360</name>
</gene>
<reference evidence="2" key="1">
    <citation type="submission" date="2020-05" db="EMBL/GenBank/DDBJ databases">
        <title>Phylogenomic resolution of chytrid fungi.</title>
        <authorList>
            <person name="Stajich J.E."/>
            <person name="Amses K."/>
            <person name="Simmons R."/>
            <person name="Seto K."/>
            <person name="Myers J."/>
            <person name="Bonds A."/>
            <person name="Quandt C.A."/>
            <person name="Barry K."/>
            <person name="Liu P."/>
            <person name="Grigoriev I."/>
            <person name="Longcore J.E."/>
            <person name="James T.Y."/>
        </authorList>
    </citation>
    <scope>NUCLEOTIDE SEQUENCE</scope>
    <source>
        <strain evidence="2">JEL0318</strain>
    </source>
</reference>
<keyword evidence="3" id="KW-1185">Reference proteome</keyword>
<evidence type="ECO:0000256" key="1">
    <source>
        <dbReference type="SAM" id="Phobius"/>
    </source>
</evidence>
<name>A0AAD5SND8_9FUNG</name>
<accession>A0AAD5SND8</accession>
<dbReference type="GO" id="GO:0005739">
    <property type="term" value="C:mitochondrion"/>
    <property type="evidence" value="ECO:0007669"/>
    <property type="project" value="InterPro"/>
</dbReference>
<dbReference type="Pfam" id="PF09803">
    <property type="entry name" value="Pet100"/>
    <property type="match status" value="1"/>
</dbReference>
<evidence type="ECO:0000313" key="3">
    <source>
        <dbReference type="Proteomes" id="UP001212841"/>
    </source>
</evidence>
<dbReference type="EMBL" id="JADGJD010000003">
    <property type="protein sequence ID" value="KAJ3057432.1"/>
    <property type="molecule type" value="Genomic_DNA"/>
</dbReference>
<comment type="caution">
    <text evidence="2">The sequence shown here is derived from an EMBL/GenBank/DDBJ whole genome shotgun (WGS) entry which is preliminary data.</text>
</comment>
<dbReference type="AlphaFoldDB" id="A0AAD5SND8"/>
<evidence type="ECO:0000313" key="2">
    <source>
        <dbReference type="EMBL" id="KAJ3057432.1"/>
    </source>
</evidence>
<keyword evidence="1" id="KW-1133">Transmembrane helix</keyword>
<organism evidence="2 3">
    <name type="scientific">Rhizophlyctis rosea</name>
    <dbReference type="NCBI Taxonomy" id="64517"/>
    <lineage>
        <taxon>Eukaryota</taxon>
        <taxon>Fungi</taxon>
        <taxon>Fungi incertae sedis</taxon>
        <taxon>Chytridiomycota</taxon>
        <taxon>Chytridiomycota incertae sedis</taxon>
        <taxon>Chytridiomycetes</taxon>
        <taxon>Rhizophlyctidales</taxon>
        <taxon>Rhizophlyctidaceae</taxon>
        <taxon>Rhizophlyctis</taxon>
    </lineage>
</organism>
<protein>
    <submittedName>
        <fullName evidence="2">Uncharacterized protein</fullName>
    </submittedName>
</protein>
<dbReference type="GO" id="GO:0033617">
    <property type="term" value="P:mitochondrial respiratory chain complex IV assembly"/>
    <property type="evidence" value="ECO:0007669"/>
    <property type="project" value="InterPro"/>
</dbReference>
<keyword evidence="1" id="KW-0812">Transmembrane</keyword>
<dbReference type="Proteomes" id="UP001212841">
    <property type="component" value="Unassembled WGS sequence"/>
</dbReference>
<sequence>MVTRAAGRNFFRHEMMKFSLYIFFPIGVLYLYNEPELLDKYWKIPGRDVQPIRSPEDQLFRIPKDVKGEVERMKRLHAEKQQAEGQQS</sequence>
<keyword evidence="1" id="KW-0472">Membrane</keyword>